<dbReference type="EMBL" id="JH712159">
    <property type="protein sequence ID" value="EFO23456.1"/>
    <property type="molecule type" value="Genomic_DNA"/>
</dbReference>
<dbReference type="GeneID" id="9942433"/>
<gene>
    <name evidence="1" type="ORF">LOAG_05029</name>
</gene>
<organism evidence="1">
    <name type="scientific">Loa loa</name>
    <name type="common">Eye worm</name>
    <name type="synonym">Filaria loa</name>
    <dbReference type="NCBI Taxonomy" id="7209"/>
    <lineage>
        <taxon>Eukaryota</taxon>
        <taxon>Metazoa</taxon>
        <taxon>Ecdysozoa</taxon>
        <taxon>Nematoda</taxon>
        <taxon>Chromadorea</taxon>
        <taxon>Rhabditida</taxon>
        <taxon>Spirurina</taxon>
        <taxon>Spiruromorpha</taxon>
        <taxon>Filarioidea</taxon>
        <taxon>Onchocercidae</taxon>
        <taxon>Loa</taxon>
    </lineage>
</organism>
<reference evidence="1" key="1">
    <citation type="submission" date="2012-04" db="EMBL/GenBank/DDBJ databases">
        <title>The Genome Sequence of Loa loa.</title>
        <authorList>
            <consortium name="The Broad Institute Genome Sequencing Platform"/>
            <consortium name="Broad Institute Genome Sequencing Center for Infectious Disease"/>
            <person name="Nutman T.B."/>
            <person name="Fink D.L."/>
            <person name="Russ C."/>
            <person name="Young S."/>
            <person name="Zeng Q."/>
            <person name="Gargeya S."/>
            <person name="Alvarado L."/>
            <person name="Berlin A."/>
            <person name="Chapman S.B."/>
            <person name="Chen Z."/>
            <person name="Freedman E."/>
            <person name="Gellesch M."/>
            <person name="Goldberg J."/>
            <person name="Griggs A."/>
            <person name="Gujja S."/>
            <person name="Heilman E.R."/>
            <person name="Heiman D."/>
            <person name="Howarth C."/>
            <person name="Mehta T."/>
            <person name="Neiman D."/>
            <person name="Pearson M."/>
            <person name="Roberts A."/>
            <person name="Saif S."/>
            <person name="Shea T."/>
            <person name="Shenoy N."/>
            <person name="Sisk P."/>
            <person name="Stolte C."/>
            <person name="Sykes S."/>
            <person name="White J."/>
            <person name="Yandava C."/>
            <person name="Haas B."/>
            <person name="Henn M.R."/>
            <person name="Nusbaum C."/>
            <person name="Birren B."/>
        </authorList>
    </citation>
    <scope>NUCLEOTIDE SEQUENCE [LARGE SCALE GENOMIC DNA]</scope>
</reference>
<dbReference type="CTD" id="9942433"/>
<dbReference type="KEGG" id="loa:LOAG_05029"/>
<dbReference type="RefSeq" id="XP_003140614.1">
    <property type="nucleotide sequence ID" value="XM_003140566.2"/>
</dbReference>
<name>A0A1S0U1D0_LOALO</name>
<evidence type="ECO:0000313" key="1">
    <source>
        <dbReference type="EMBL" id="EFO23456.1"/>
    </source>
</evidence>
<dbReference type="InParanoid" id="A0A1S0U1D0"/>
<accession>A0A1S0U1D0</accession>
<dbReference type="AlphaFoldDB" id="A0A1S0U1D0"/>
<proteinExistence type="predicted"/>
<sequence>MFLRRKKPFEKLAACEAASLNFMEGKKLSTLSDLISMLRDFIFYEIPPAPDDLLFGNGQTKWEELGETNVIIRRKHKSVLVNGGSSVFVKLLVVKMWQELFVSLMNIRMRKNGFGFPVSFPSVHVIEES</sequence>
<protein>
    <submittedName>
        <fullName evidence="1">Uncharacterized protein</fullName>
    </submittedName>
</protein>